<dbReference type="InterPro" id="IPR032710">
    <property type="entry name" value="NTF2-like_dom_sf"/>
</dbReference>
<organism evidence="2 3">
    <name type="scientific">Sphingopyxis flava</name>
    <dbReference type="NCBI Taxonomy" id="1507287"/>
    <lineage>
        <taxon>Bacteria</taxon>
        <taxon>Pseudomonadati</taxon>
        <taxon>Pseudomonadota</taxon>
        <taxon>Alphaproteobacteria</taxon>
        <taxon>Sphingomonadales</taxon>
        <taxon>Sphingomonadaceae</taxon>
        <taxon>Sphingopyxis</taxon>
    </lineage>
</organism>
<dbReference type="CDD" id="cd00531">
    <property type="entry name" value="NTF2_like"/>
    <property type="match status" value="1"/>
</dbReference>
<name>A0A1T5FYB3_9SPHN</name>
<dbReference type="Gene3D" id="3.10.450.50">
    <property type="match status" value="1"/>
</dbReference>
<dbReference type="Proteomes" id="UP000190044">
    <property type="component" value="Unassembled WGS sequence"/>
</dbReference>
<dbReference type="OrthoDB" id="1492465at2"/>
<dbReference type="SUPFAM" id="SSF54427">
    <property type="entry name" value="NTF2-like"/>
    <property type="match status" value="1"/>
</dbReference>
<dbReference type="EMBL" id="FUYP01000049">
    <property type="protein sequence ID" value="SKC01156.1"/>
    <property type="molecule type" value="Genomic_DNA"/>
</dbReference>
<evidence type="ECO:0000259" key="1">
    <source>
        <dbReference type="Pfam" id="PF13577"/>
    </source>
</evidence>
<accession>A0A1T5FYB3</accession>
<evidence type="ECO:0000313" key="3">
    <source>
        <dbReference type="Proteomes" id="UP000190044"/>
    </source>
</evidence>
<gene>
    <name evidence="2" type="ORF">SAMN06295937_10495</name>
</gene>
<dbReference type="RefSeq" id="WP_079640153.1">
    <property type="nucleotide sequence ID" value="NZ_FUYP01000049.1"/>
</dbReference>
<keyword evidence="3" id="KW-1185">Reference proteome</keyword>
<evidence type="ECO:0000313" key="2">
    <source>
        <dbReference type="EMBL" id="SKC01156.1"/>
    </source>
</evidence>
<sequence>MTDLSEIVRRLERTEARQAIGELPARYALAVDSRDVDAWLDLFVEDVDCGRRGKGREVLRSFIEPNLKTFYRSIHQICGHVVDFIDNDSATGTTYCRAEHEYGDEWIVMMIVYFDRYVRSDGQWYFERRQEKHWYANDIIDRPKPPFQFWETLAHGSPQLPHDFPSWDAFWKNMDQATLSAITKHA</sequence>
<proteinExistence type="predicted"/>
<reference evidence="3" key="1">
    <citation type="submission" date="2017-02" db="EMBL/GenBank/DDBJ databases">
        <authorList>
            <person name="Varghese N."/>
            <person name="Submissions S."/>
        </authorList>
    </citation>
    <scope>NUCLEOTIDE SEQUENCE [LARGE SCALE GENOMIC DNA]</scope>
    <source>
        <strain evidence="3">R11H</strain>
    </source>
</reference>
<dbReference type="InterPro" id="IPR037401">
    <property type="entry name" value="SnoaL-like"/>
</dbReference>
<dbReference type="Pfam" id="PF13577">
    <property type="entry name" value="SnoaL_4"/>
    <property type="match status" value="1"/>
</dbReference>
<feature type="domain" description="SnoaL-like" evidence="1">
    <location>
        <begin position="13"/>
        <end position="129"/>
    </location>
</feature>
<protein>
    <submittedName>
        <fullName evidence="2">SnoaL-like domain-containing protein</fullName>
    </submittedName>
</protein>
<dbReference type="AlphaFoldDB" id="A0A1T5FYB3"/>